<evidence type="ECO:0000313" key="2">
    <source>
        <dbReference type="Proteomes" id="UP000264294"/>
    </source>
</evidence>
<accession>A0ABX9KZ03</accession>
<reference evidence="1 2" key="1">
    <citation type="submission" date="2018-08" db="EMBL/GenBank/DDBJ databases">
        <title>Bacillus clarus sp. nov. strain PS00077A.</title>
        <authorList>
            <person name="Mendez Acevedo M."/>
            <person name="Carroll L."/>
            <person name="Mukherjee M."/>
            <person name="Wiedmann M."/>
            <person name="Kovac J."/>
        </authorList>
    </citation>
    <scope>NUCLEOTIDE SEQUENCE [LARGE SCALE GENOMIC DNA]</scope>
    <source>
        <strain evidence="1 2">PS00077A</strain>
    </source>
</reference>
<dbReference type="Proteomes" id="UP000264294">
    <property type="component" value="Unassembled WGS sequence"/>
</dbReference>
<organism evidence="1 2">
    <name type="scientific">Bacillus clarus</name>
    <dbReference type="NCBI Taxonomy" id="2338372"/>
    <lineage>
        <taxon>Bacteria</taxon>
        <taxon>Bacillati</taxon>
        <taxon>Bacillota</taxon>
        <taxon>Bacilli</taxon>
        <taxon>Bacillales</taxon>
        <taxon>Bacillaceae</taxon>
        <taxon>Bacillus</taxon>
        <taxon>Bacillus cereus group</taxon>
    </lineage>
</organism>
<gene>
    <name evidence="1" type="ORF">D0U04_07540</name>
</gene>
<evidence type="ECO:0000313" key="1">
    <source>
        <dbReference type="EMBL" id="RFT67618.1"/>
    </source>
</evidence>
<dbReference type="EMBL" id="QVOD01000006">
    <property type="protein sequence ID" value="RFT67618.1"/>
    <property type="molecule type" value="Genomic_DNA"/>
</dbReference>
<name>A0ABX9KZ03_9BACI</name>
<comment type="caution">
    <text evidence="1">The sequence shown here is derived from an EMBL/GenBank/DDBJ whole genome shotgun (WGS) entry which is preliminary data.</text>
</comment>
<sequence>MNVLTLFPMPYPGELVYSMFVRYPIRSGNRNTSQTAKDIFHTVYAIAAYDLPTHLERVANNIDNEQSCNE</sequence>
<protein>
    <submittedName>
        <fullName evidence="1">Uncharacterized protein</fullName>
    </submittedName>
</protein>
<keyword evidence="2" id="KW-1185">Reference proteome</keyword>
<proteinExistence type="predicted"/>
<dbReference type="RefSeq" id="WP_042983674.1">
    <property type="nucleotide sequence ID" value="NZ_JMQC01000008.1"/>
</dbReference>